<dbReference type="OrthoDB" id="5293418at2"/>
<feature type="signal peptide" evidence="2">
    <location>
        <begin position="1"/>
        <end position="22"/>
    </location>
</feature>
<dbReference type="HOGENOM" id="CLU_473033_0_0_6"/>
<dbReference type="PANTHER" id="PTHR40940:SF1">
    <property type="entry name" value="PROTEIN BATD"/>
    <property type="match status" value="1"/>
</dbReference>
<sequence length="576" mass="65723">MKHLIYNYLFISLLSWTGASYAAAQLNAVVEPHSNRLTLGQTFRVRITLINASETDIRSNNTPNLEGLHTAFSIKNQQRILPPAINVNGEMRRQIIWQYTLEPHRAGTVTLPAFSLNTSVGVLYSQTLELTILDDRQPIKTAFILETQISNPNPYLYEPIYYTLRLYYQGELRDLQPIPPTDGIIMEHLGNPMGKVIKNQRGVLNNQEVIIGEVVYLLTPLRTGTLNLPASKMKGLQPEEQQTLISQQTNFSTINYQPIEITSRPVVLNVQAPPEPLQNNWLPAKSLSLTRTWQQDLTQAIPVGVPLVCTLLLTVEGVGGQPLPQLVDLLTQTTDFRIHHPSPATQRKVSTEDGKTPINTIRQEISITPLKTGVLTLPPLKIQWWDTVNKRLQLTELPNESITVIPLQTAEAIQTTIDTAEVEKRYFLKNYQVITIILPIILFSVLLWFSPSLARAIHRYKKKRSLHYQWQHIETMAQLQQVIQNNIQETWGIATPVHFAQLQQYLAQHYENSELLLGTYYFIERELYKPHDSLETEADKKDIIMLCEQWQKGLKGLKDKPKMLHHSQLHALNPPV</sequence>
<dbReference type="STRING" id="395493.BegalDRAFT_0201"/>
<name>I3CBY1_9GAMM</name>
<gene>
    <name evidence="3" type="ORF">BegalDRAFT_0201</name>
</gene>
<dbReference type="AlphaFoldDB" id="I3CBY1"/>
<keyword evidence="1" id="KW-0812">Transmembrane</keyword>
<dbReference type="EMBL" id="JH600070">
    <property type="protein sequence ID" value="EIJ41124.1"/>
    <property type="molecule type" value="Genomic_DNA"/>
</dbReference>
<reference evidence="3 4" key="1">
    <citation type="submission" date="2011-11" db="EMBL/GenBank/DDBJ databases">
        <title>Improved High-Quality Draft sequence of Beggiatoa alba B18lD.</title>
        <authorList>
            <consortium name="US DOE Joint Genome Institute"/>
            <person name="Lucas S."/>
            <person name="Han J."/>
            <person name="Lapidus A."/>
            <person name="Cheng J.-F."/>
            <person name="Goodwin L."/>
            <person name="Pitluck S."/>
            <person name="Peters L."/>
            <person name="Mikhailova N."/>
            <person name="Held B."/>
            <person name="Detter J.C."/>
            <person name="Han C."/>
            <person name="Tapia R."/>
            <person name="Land M."/>
            <person name="Hauser L."/>
            <person name="Kyrpides N."/>
            <person name="Ivanova N."/>
            <person name="Pagani I."/>
            <person name="Samuel K."/>
            <person name="Teske A."/>
            <person name="Mueller J."/>
            <person name="Woyke T."/>
        </authorList>
    </citation>
    <scope>NUCLEOTIDE SEQUENCE [LARGE SCALE GENOMIC DNA]</scope>
    <source>
        <strain evidence="3 4">B18LD</strain>
    </source>
</reference>
<dbReference type="PANTHER" id="PTHR40940">
    <property type="entry name" value="PROTEIN BATD-RELATED"/>
    <property type="match status" value="1"/>
</dbReference>
<proteinExistence type="predicted"/>
<keyword evidence="1" id="KW-1133">Transmembrane helix</keyword>
<evidence type="ECO:0008006" key="5">
    <source>
        <dbReference type="Google" id="ProtNLM"/>
    </source>
</evidence>
<keyword evidence="1" id="KW-0472">Membrane</keyword>
<dbReference type="RefSeq" id="WP_002682755.1">
    <property type="nucleotide sequence ID" value="NZ_JH600070.1"/>
</dbReference>
<evidence type="ECO:0000256" key="1">
    <source>
        <dbReference type="SAM" id="Phobius"/>
    </source>
</evidence>
<evidence type="ECO:0000313" key="4">
    <source>
        <dbReference type="Proteomes" id="UP000005744"/>
    </source>
</evidence>
<accession>I3CBY1</accession>
<feature type="chain" id="PRO_5003669080" description="Oxygen tolerance" evidence="2">
    <location>
        <begin position="23"/>
        <end position="576"/>
    </location>
</feature>
<protein>
    <recommendedName>
        <fullName evidence="5">Oxygen tolerance</fullName>
    </recommendedName>
</protein>
<keyword evidence="4" id="KW-1185">Reference proteome</keyword>
<dbReference type="InterPro" id="IPR025738">
    <property type="entry name" value="BatD"/>
</dbReference>
<organism evidence="3 4">
    <name type="scientific">Beggiatoa alba B18LD</name>
    <dbReference type="NCBI Taxonomy" id="395493"/>
    <lineage>
        <taxon>Bacteria</taxon>
        <taxon>Pseudomonadati</taxon>
        <taxon>Pseudomonadota</taxon>
        <taxon>Gammaproteobacteria</taxon>
        <taxon>Thiotrichales</taxon>
        <taxon>Thiotrichaceae</taxon>
        <taxon>Beggiatoa</taxon>
    </lineage>
</organism>
<keyword evidence="2" id="KW-0732">Signal</keyword>
<evidence type="ECO:0000313" key="3">
    <source>
        <dbReference type="EMBL" id="EIJ41124.1"/>
    </source>
</evidence>
<feature type="transmembrane region" description="Helical" evidence="1">
    <location>
        <begin position="433"/>
        <end position="454"/>
    </location>
</feature>
<evidence type="ECO:0000256" key="2">
    <source>
        <dbReference type="SAM" id="SignalP"/>
    </source>
</evidence>
<dbReference type="Pfam" id="PF13584">
    <property type="entry name" value="BatD"/>
    <property type="match status" value="1"/>
</dbReference>
<dbReference type="Proteomes" id="UP000005744">
    <property type="component" value="Unassembled WGS sequence"/>
</dbReference>